<evidence type="ECO:0000256" key="1">
    <source>
        <dbReference type="ARBA" id="ARBA00001947"/>
    </source>
</evidence>
<dbReference type="InterPro" id="IPR024079">
    <property type="entry name" value="MetalloPept_cat_dom_sf"/>
</dbReference>
<comment type="cofactor">
    <cofactor evidence="1">
        <name>Zn(2+)</name>
        <dbReference type="ChEBI" id="CHEBI:29105"/>
    </cofactor>
</comment>
<proteinExistence type="inferred from homology"/>
<keyword evidence="11" id="KW-0865">Zymogen</keyword>
<evidence type="ECO:0000256" key="2">
    <source>
        <dbReference type="ARBA" id="ARBA00010370"/>
    </source>
</evidence>
<dbReference type="PANTHER" id="PTHR10201:SF323">
    <property type="entry name" value="MATRIX METALLOPROTEINASE-21"/>
    <property type="match status" value="1"/>
</dbReference>
<dbReference type="InterPro" id="IPR000585">
    <property type="entry name" value="Hemopexin-like_dom"/>
</dbReference>
<dbReference type="PROSITE" id="PS00024">
    <property type="entry name" value="HEMOPEXIN"/>
    <property type="match status" value="1"/>
</dbReference>
<evidence type="ECO:0000256" key="5">
    <source>
        <dbReference type="ARBA" id="ARBA00022729"/>
    </source>
</evidence>
<dbReference type="InterPro" id="IPR006026">
    <property type="entry name" value="Peptidase_Metallo"/>
</dbReference>
<feature type="chain" id="PRO_5046570989" evidence="14">
    <location>
        <begin position="24"/>
        <end position="532"/>
    </location>
</feature>
<protein>
    <submittedName>
        <fullName evidence="17">Matrix metalloproteinase-24 isoform X3</fullName>
    </submittedName>
</protein>
<evidence type="ECO:0000256" key="14">
    <source>
        <dbReference type="SAM" id="SignalP"/>
    </source>
</evidence>
<keyword evidence="7" id="KW-0378">Hydrolase</keyword>
<evidence type="ECO:0000256" key="6">
    <source>
        <dbReference type="ARBA" id="ARBA00022737"/>
    </source>
</evidence>
<dbReference type="SUPFAM" id="SSF50923">
    <property type="entry name" value="Hemopexin-like domain"/>
    <property type="match status" value="1"/>
</dbReference>
<evidence type="ECO:0000256" key="12">
    <source>
        <dbReference type="ARBA" id="ARBA00023157"/>
    </source>
</evidence>
<feature type="repeat" description="Hemopexin" evidence="13">
    <location>
        <begin position="447"/>
        <end position="494"/>
    </location>
</feature>
<dbReference type="Gene3D" id="3.40.390.10">
    <property type="entry name" value="Collagenase (Catalytic Domain)"/>
    <property type="match status" value="1"/>
</dbReference>
<dbReference type="PRINTS" id="PR00138">
    <property type="entry name" value="MATRIXIN"/>
</dbReference>
<dbReference type="InterPro" id="IPR021158">
    <property type="entry name" value="Pept_M10A_Zn_BS"/>
</dbReference>
<dbReference type="InterPro" id="IPR033739">
    <property type="entry name" value="M10A_MMP"/>
</dbReference>
<gene>
    <name evidence="17" type="primary">LOC100201778</name>
</gene>
<evidence type="ECO:0000256" key="11">
    <source>
        <dbReference type="ARBA" id="ARBA00023145"/>
    </source>
</evidence>
<keyword evidence="10 17" id="KW-0482">Metalloprotease</keyword>
<comment type="similarity">
    <text evidence="2">Belongs to the peptidase M10A family.</text>
</comment>
<dbReference type="InterPro" id="IPR001818">
    <property type="entry name" value="Pept_M10_metallopeptidase"/>
</dbReference>
<dbReference type="Pfam" id="PF00413">
    <property type="entry name" value="Peptidase_M10"/>
    <property type="match status" value="1"/>
</dbReference>
<dbReference type="SUPFAM" id="SSF47090">
    <property type="entry name" value="PGBD-like"/>
    <property type="match status" value="1"/>
</dbReference>
<name>A0ABM4BEY1_HYDVU</name>
<reference evidence="17" key="2">
    <citation type="submission" date="2025-08" db="UniProtKB">
        <authorList>
            <consortium name="RefSeq"/>
        </authorList>
    </citation>
    <scope>IDENTIFICATION</scope>
</reference>
<keyword evidence="8" id="KW-0862">Zinc</keyword>
<dbReference type="PIRSF" id="PIRSF001191">
    <property type="entry name" value="Peptidase_M10A_matrix"/>
    <property type="match status" value="1"/>
</dbReference>
<accession>A0ABM4BEY1</accession>
<evidence type="ECO:0000256" key="3">
    <source>
        <dbReference type="ARBA" id="ARBA00022670"/>
    </source>
</evidence>
<dbReference type="SMART" id="SM00120">
    <property type="entry name" value="HX"/>
    <property type="match status" value="4"/>
</dbReference>
<evidence type="ECO:0000259" key="15">
    <source>
        <dbReference type="SMART" id="SM00235"/>
    </source>
</evidence>
<dbReference type="CDD" id="cd04278">
    <property type="entry name" value="ZnMc_MMP"/>
    <property type="match status" value="1"/>
</dbReference>
<dbReference type="InterPro" id="IPR018486">
    <property type="entry name" value="Hemopexin_CS"/>
</dbReference>
<dbReference type="InterPro" id="IPR036365">
    <property type="entry name" value="PGBD-like_sf"/>
</dbReference>
<dbReference type="Pfam" id="PF00045">
    <property type="entry name" value="Hemopexin"/>
    <property type="match status" value="2"/>
</dbReference>
<dbReference type="SMART" id="SM00235">
    <property type="entry name" value="ZnMc"/>
    <property type="match status" value="1"/>
</dbReference>
<keyword evidence="6" id="KW-0677">Repeat</keyword>
<dbReference type="GO" id="GO:0008237">
    <property type="term" value="F:metallopeptidase activity"/>
    <property type="evidence" value="ECO:0007669"/>
    <property type="project" value="UniProtKB-KW"/>
</dbReference>
<sequence length="532" mass="60795">MVTVTDPIFFGLSLLFLKSTVLGTPLISNEEIDPKSIKFLLDKGYLKTTQSEVGHLQQRDISGAIKRLQSFAKIPITGQLDAQTREYIFKPRCGMPDITSNSNRKRKRKYLLQGTKWLKQNLTWAVENDNNDGISRTDVQNIMRRSFEKWAAVTNLKFIELEKQPVNSADIRVSFEIKKHGDPYAFDGEGGTLAHAFYPLENTGLAGDCHFDDDEVFTIAANPSGSQKNLLWVAVHELGHSIGLEHSDVRGAIMYPWYTNFKGQDFDLTFDDISGVQSIYGYKVLPTSTTTYTPVVSKGVCPTYIGAILRIKEGKIERTLVFNKEKYYRLNHLDFGVDDGPYVVSSKFEGVTYVDAAFTINELHYFFYGDSFSVFNGFTMYKPARKISDGFYNLEAGFRDVDAALLIDYSVYFFKGEYYWRFSLQRNDYLLDSGYPKKIAANWYGLPNYVDAAFTWTNGEIYFFKGSEYYRVNKNRFSVEYGYPVKLSESFLKCSSQGDITSSSRSAKGHTSSYFILLITVLLIDWLRMREM</sequence>
<keyword evidence="5 14" id="KW-0732">Signal</keyword>
<evidence type="ECO:0000313" key="16">
    <source>
        <dbReference type="Proteomes" id="UP001652625"/>
    </source>
</evidence>
<keyword evidence="3" id="KW-0645">Protease</keyword>
<dbReference type="PROSITE" id="PS00546">
    <property type="entry name" value="CYSTEINE_SWITCH"/>
    <property type="match status" value="1"/>
</dbReference>
<dbReference type="GeneID" id="100201778"/>
<dbReference type="PANTHER" id="PTHR10201">
    <property type="entry name" value="MATRIX METALLOPROTEINASE"/>
    <property type="match status" value="1"/>
</dbReference>
<dbReference type="CDD" id="cd00094">
    <property type="entry name" value="HX"/>
    <property type="match status" value="1"/>
</dbReference>
<evidence type="ECO:0000256" key="9">
    <source>
        <dbReference type="ARBA" id="ARBA00022837"/>
    </source>
</evidence>
<feature type="signal peptide" evidence="14">
    <location>
        <begin position="1"/>
        <end position="23"/>
    </location>
</feature>
<keyword evidence="9" id="KW-0106">Calcium</keyword>
<evidence type="ECO:0000256" key="4">
    <source>
        <dbReference type="ARBA" id="ARBA00022723"/>
    </source>
</evidence>
<evidence type="ECO:0000256" key="8">
    <source>
        <dbReference type="ARBA" id="ARBA00022833"/>
    </source>
</evidence>
<evidence type="ECO:0000256" key="7">
    <source>
        <dbReference type="ARBA" id="ARBA00022801"/>
    </source>
</evidence>
<keyword evidence="4" id="KW-0479">Metal-binding</keyword>
<dbReference type="InterPro" id="IPR018487">
    <property type="entry name" value="Hemopexin-like_repeat"/>
</dbReference>
<reference evidence="16" key="1">
    <citation type="submission" date="2025-05" db="UniProtKB">
        <authorList>
            <consortium name="RefSeq"/>
        </authorList>
    </citation>
    <scope>NUCLEOTIDE SEQUENCE [LARGE SCALE GENOMIC DNA]</scope>
</reference>
<feature type="domain" description="Peptidase metallopeptidase" evidence="15">
    <location>
        <begin position="113"/>
        <end position="282"/>
    </location>
</feature>
<feature type="repeat" description="Hemopexin" evidence="13">
    <location>
        <begin position="398"/>
        <end position="446"/>
    </location>
</feature>
<keyword evidence="16" id="KW-1185">Reference proteome</keyword>
<dbReference type="SUPFAM" id="SSF55486">
    <property type="entry name" value="Metalloproteases ('zincins'), catalytic domain"/>
    <property type="match status" value="1"/>
</dbReference>
<evidence type="ECO:0000256" key="10">
    <source>
        <dbReference type="ARBA" id="ARBA00023049"/>
    </source>
</evidence>
<feature type="repeat" description="Hemopexin" evidence="13">
    <location>
        <begin position="351"/>
        <end position="394"/>
    </location>
</feature>
<evidence type="ECO:0000313" key="17">
    <source>
        <dbReference type="RefSeq" id="XP_065647522.1"/>
    </source>
</evidence>
<dbReference type="Gene3D" id="2.110.10.10">
    <property type="entry name" value="Hemopexin-like domain"/>
    <property type="match status" value="1"/>
</dbReference>
<dbReference type="Proteomes" id="UP001652625">
    <property type="component" value="Chromosome 02"/>
</dbReference>
<dbReference type="InterPro" id="IPR021190">
    <property type="entry name" value="Pept_M10A"/>
</dbReference>
<dbReference type="RefSeq" id="XP_065647522.1">
    <property type="nucleotide sequence ID" value="XM_065791450.1"/>
</dbReference>
<dbReference type="PROSITE" id="PS51642">
    <property type="entry name" value="HEMOPEXIN_2"/>
    <property type="match status" value="3"/>
</dbReference>
<keyword evidence="12" id="KW-1015">Disulfide bond</keyword>
<evidence type="ECO:0000256" key="13">
    <source>
        <dbReference type="PROSITE-ProRule" id="PRU01011"/>
    </source>
</evidence>
<organism evidence="16 17">
    <name type="scientific">Hydra vulgaris</name>
    <name type="common">Hydra</name>
    <name type="synonym">Hydra attenuata</name>
    <dbReference type="NCBI Taxonomy" id="6087"/>
    <lineage>
        <taxon>Eukaryota</taxon>
        <taxon>Metazoa</taxon>
        <taxon>Cnidaria</taxon>
        <taxon>Hydrozoa</taxon>
        <taxon>Hydroidolina</taxon>
        <taxon>Anthoathecata</taxon>
        <taxon>Aplanulata</taxon>
        <taxon>Hydridae</taxon>
        <taxon>Hydra</taxon>
    </lineage>
</organism>
<dbReference type="InterPro" id="IPR036375">
    <property type="entry name" value="Hemopexin-like_dom_sf"/>
</dbReference>